<protein>
    <recommendedName>
        <fullName evidence="4">Sporulation protein</fullName>
    </recommendedName>
</protein>
<comment type="caution">
    <text evidence="2">The sequence shown here is derived from an EMBL/GenBank/DDBJ whole genome shotgun (WGS) entry which is preliminary data.</text>
</comment>
<gene>
    <name evidence="2" type="ORF">FPZ49_09180</name>
</gene>
<organism evidence="2 3">
    <name type="scientific">Paenibacillus cremeus</name>
    <dbReference type="NCBI Taxonomy" id="2163881"/>
    <lineage>
        <taxon>Bacteria</taxon>
        <taxon>Bacillati</taxon>
        <taxon>Bacillota</taxon>
        <taxon>Bacilli</taxon>
        <taxon>Bacillales</taxon>
        <taxon>Paenibacillaceae</taxon>
        <taxon>Paenibacillus</taxon>
    </lineage>
</organism>
<keyword evidence="1" id="KW-0732">Signal</keyword>
<evidence type="ECO:0000256" key="1">
    <source>
        <dbReference type="SAM" id="SignalP"/>
    </source>
</evidence>
<dbReference type="EMBL" id="VNJI01000009">
    <property type="protein sequence ID" value="TVY10332.1"/>
    <property type="molecule type" value="Genomic_DNA"/>
</dbReference>
<name>A0A559KDX2_9BACL</name>
<reference evidence="2 3" key="1">
    <citation type="submission" date="2019-07" db="EMBL/GenBank/DDBJ databases">
        <authorList>
            <person name="Kim J."/>
        </authorList>
    </citation>
    <scope>NUCLEOTIDE SEQUENCE [LARGE SCALE GENOMIC DNA]</scope>
    <source>
        <strain evidence="2 3">JC52</strain>
    </source>
</reference>
<feature type="signal peptide" evidence="1">
    <location>
        <begin position="1"/>
        <end position="16"/>
    </location>
</feature>
<accession>A0A559KDX2</accession>
<dbReference type="AlphaFoldDB" id="A0A559KDX2"/>
<evidence type="ECO:0000313" key="2">
    <source>
        <dbReference type="EMBL" id="TVY10332.1"/>
    </source>
</evidence>
<dbReference type="InterPro" id="IPR019076">
    <property type="entry name" value="Spore_lipoprot_YhcN/YlaJ-like"/>
</dbReference>
<feature type="chain" id="PRO_5038444565" description="Sporulation protein" evidence="1">
    <location>
        <begin position="17"/>
        <end position="240"/>
    </location>
</feature>
<dbReference type="PROSITE" id="PS51257">
    <property type="entry name" value="PROKAR_LIPOPROTEIN"/>
    <property type="match status" value="1"/>
</dbReference>
<proteinExistence type="predicted"/>
<keyword evidence="3" id="KW-1185">Reference proteome</keyword>
<dbReference type="OrthoDB" id="2653555at2"/>
<dbReference type="Proteomes" id="UP000317036">
    <property type="component" value="Unassembled WGS sequence"/>
</dbReference>
<evidence type="ECO:0008006" key="4">
    <source>
        <dbReference type="Google" id="ProtNLM"/>
    </source>
</evidence>
<evidence type="ECO:0000313" key="3">
    <source>
        <dbReference type="Proteomes" id="UP000317036"/>
    </source>
</evidence>
<sequence length="240" mass="26314">MRISRFTMTAVSISMATVLLTGCFSKYDYNSASNYGSKRDAPRQDTSRAYQTQQQYAPVSHKVTKLEMNQFLSDQVAAMDGVSSAIIIMGDNVAYTAITIDASATGTKGGSGIYGAGSETNHYGIVKGLYNPYTPQDDSQHPSVLISPGNGAETEMHHEHLSHLFKQKIAEKIRSLDPSVQDVYISANRTVVNEFNQLAKESWNGRSLEPYREQFISLVEGTFGTSPTIPNQAEANGREQ</sequence>
<dbReference type="Pfam" id="PF09580">
    <property type="entry name" value="Spore_YhcN_YlaJ"/>
    <property type="match status" value="1"/>
</dbReference>